<evidence type="ECO:0000256" key="7">
    <source>
        <dbReference type="ARBA" id="ARBA00023136"/>
    </source>
</evidence>
<comment type="caution">
    <text evidence="9">The sequence shown here is derived from an EMBL/GenBank/DDBJ whole genome shotgun (WGS) entry which is preliminary data.</text>
</comment>
<reference evidence="9" key="1">
    <citation type="submission" date="2023-06" db="EMBL/GenBank/DDBJ databases">
        <title>Survivors Of The Sea: Transcriptome response of Skeletonema marinoi to long-term dormancy.</title>
        <authorList>
            <person name="Pinder M.I.M."/>
            <person name="Kourtchenko O."/>
            <person name="Robertson E.K."/>
            <person name="Larsson T."/>
            <person name="Maumus F."/>
            <person name="Osuna-Cruz C.M."/>
            <person name="Vancaester E."/>
            <person name="Stenow R."/>
            <person name="Vandepoele K."/>
            <person name="Ploug H."/>
            <person name="Bruchert V."/>
            <person name="Godhe A."/>
            <person name="Topel M."/>
        </authorList>
    </citation>
    <scope>NUCLEOTIDE SEQUENCE</scope>
    <source>
        <strain evidence="9">R05AC</strain>
    </source>
</reference>
<dbReference type="Pfam" id="PF03567">
    <property type="entry name" value="Sulfotransfer_2"/>
    <property type="match status" value="1"/>
</dbReference>
<dbReference type="GO" id="GO:0016051">
    <property type="term" value="P:carbohydrate biosynthetic process"/>
    <property type="evidence" value="ECO:0007669"/>
    <property type="project" value="InterPro"/>
</dbReference>
<organism evidence="9 10">
    <name type="scientific">Skeletonema marinoi</name>
    <dbReference type="NCBI Taxonomy" id="267567"/>
    <lineage>
        <taxon>Eukaryota</taxon>
        <taxon>Sar</taxon>
        <taxon>Stramenopiles</taxon>
        <taxon>Ochrophyta</taxon>
        <taxon>Bacillariophyta</taxon>
        <taxon>Coscinodiscophyceae</taxon>
        <taxon>Thalassiosirophycidae</taxon>
        <taxon>Thalassiosirales</taxon>
        <taxon>Skeletonemataceae</taxon>
        <taxon>Skeletonema</taxon>
        <taxon>Skeletonema marinoi-dohrnii complex</taxon>
    </lineage>
</organism>
<evidence type="ECO:0000313" key="9">
    <source>
        <dbReference type="EMBL" id="KAK1733870.1"/>
    </source>
</evidence>
<evidence type="ECO:0000313" key="10">
    <source>
        <dbReference type="Proteomes" id="UP001224775"/>
    </source>
</evidence>
<dbReference type="InterPro" id="IPR018011">
    <property type="entry name" value="Carb_sulfotrans_8-10"/>
</dbReference>
<dbReference type="GO" id="GO:0000139">
    <property type="term" value="C:Golgi membrane"/>
    <property type="evidence" value="ECO:0007669"/>
    <property type="project" value="UniProtKB-SubCell"/>
</dbReference>
<comment type="similarity">
    <text evidence="2">Belongs to the sulfotransferase 2 family.</text>
</comment>
<proteinExistence type="inferred from homology"/>
<evidence type="ECO:0000256" key="8">
    <source>
        <dbReference type="ARBA" id="ARBA00023180"/>
    </source>
</evidence>
<dbReference type="PANTHER" id="PTHR12137:SF54">
    <property type="entry name" value="CARBOHYDRATE SULFOTRANSFERASE"/>
    <property type="match status" value="1"/>
</dbReference>
<protein>
    <recommendedName>
        <fullName evidence="11">Sulfotransferase domain-containing protein</fullName>
    </recommendedName>
</protein>
<keyword evidence="5" id="KW-1133">Transmembrane helix</keyword>
<evidence type="ECO:0000256" key="2">
    <source>
        <dbReference type="ARBA" id="ARBA00006339"/>
    </source>
</evidence>
<dbReference type="InterPro" id="IPR005331">
    <property type="entry name" value="Sulfotransferase"/>
</dbReference>
<keyword evidence="8" id="KW-0325">Glycoprotein</keyword>
<evidence type="ECO:0000256" key="5">
    <source>
        <dbReference type="ARBA" id="ARBA00022989"/>
    </source>
</evidence>
<evidence type="ECO:0000256" key="6">
    <source>
        <dbReference type="ARBA" id="ARBA00023034"/>
    </source>
</evidence>
<keyword evidence="7" id="KW-0472">Membrane</keyword>
<gene>
    <name evidence="9" type="ORF">QTG54_015397</name>
</gene>
<dbReference type="AlphaFoldDB" id="A0AAD8XUY0"/>
<comment type="subcellular location">
    <subcellularLocation>
        <location evidence="1">Golgi apparatus membrane</location>
        <topology evidence="1">Single-pass type II membrane protein</topology>
    </subcellularLocation>
</comment>
<evidence type="ECO:0008006" key="11">
    <source>
        <dbReference type="Google" id="ProtNLM"/>
    </source>
</evidence>
<keyword evidence="3" id="KW-0808">Transferase</keyword>
<evidence type="ECO:0000256" key="3">
    <source>
        <dbReference type="ARBA" id="ARBA00022679"/>
    </source>
</evidence>
<keyword evidence="4" id="KW-0812">Transmembrane</keyword>
<evidence type="ECO:0000256" key="1">
    <source>
        <dbReference type="ARBA" id="ARBA00004323"/>
    </source>
</evidence>
<name>A0AAD8XUY0_9STRA</name>
<keyword evidence="10" id="KW-1185">Reference proteome</keyword>
<sequence>MSITIENCTTKTNPGGVRCAEARRSGQKNFTYMEEQNYTTILILRDPFERALSAYHNSGTNPHIYTQHCKSFKDCTFDRWVDDIVDQLKPKFGGNEHFLPQTRIAQLDEMNYHYLLRMSSRQDLDFFFGLLGLDSIPEKKNKSKNSNKRTDMPNNRTMSKLASVYKEDLILWQSLLHRRQEGEELTLYDYWN</sequence>
<accession>A0AAD8XUY0</accession>
<keyword evidence="6" id="KW-0333">Golgi apparatus</keyword>
<dbReference type="GO" id="GO:0008146">
    <property type="term" value="F:sulfotransferase activity"/>
    <property type="evidence" value="ECO:0007669"/>
    <property type="project" value="InterPro"/>
</dbReference>
<dbReference type="Proteomes" id="UP001224775">
    <property type="component" value="Unassembled WGS sequence"/>
</dbReference>
<dbReference type="EMBL" id="JATAAI010000043">
    <property type="protein sequence ID" value="KAK1733870.1"/>
    <property type="molecule type" value="Genomic_DNA"/>
</dbReference>
<evidence type="ECO:0000256" key="4">
    <source>
        <dbReference type="ARBA" id="ARBA00022692"/>
    </source>
</evidence>
<dbReference type="PANTHER" id="PTHR12137">
    <property type="entry name" value="CARBOHYDRATE SULFOTRANSFERASE"/>
    <property type="match status" value="1"/>
</dbReference>